<proteinExistence type="predicted"/>
<accession>A0A2T3G7J5</accession>
<dbReference type="EMBL" id="NWTX01000035">
    <property type="protein sequence ID" value="PST45465.1"/>
    <property type="molecule type" value="Genomic_DNA"/>
</dbReference>
<dbReference type="InterPro" id="IPR006881">
    <property type="entry name" value="RepA_C"/>
</dbReference>
<dbReference type="Pfam" id="PF04796">
    <property type="entry name" value="RepA_C"/>
    <property type="match status" value="1"/>
</dbReference>
<dbReference type="Proteomes" id="UP000240228">
    <property type="component" value="Unassembled WGS sequence"/>
</dbReference>
<keyword evidence="1" id="KW-0175">Coiled coil</keyword>
<dbReference type="AlphaFoldDB" id="A0A2T3G7J5"/>
<evidence type="ECO:0000256" key="1">
    <source>
        <dbReference type="SAM" id="Coils"/>
    </source>
</evidence>
<feature type="compositionally biased region" description="Basic and acidic residues" evidence="2">
    <location>
        <begin position="364"/>
        <end position="375"/>
    </location>
</feature>
<reference evidence="4" key="1">
    <citation type="submission" date="2017-09" db="EMBL/GenBank/DDBJ databases">
        <authorList>
            <person name="Sela D.A."/>
            <person name="Albert K."/>
        </authorList>
    </citation>
    <scope>NUCLEOTIDE SEQUENCE [LARGE SCALE GENOMIC DNA]</scope>
    <source>
        <strain evidence="4">UMA51805</strain>
    </source>
</reference>
<reference evidence="3 4" key="2">
    <citation type="submission" date="2018-03" db="EMBL/GenBank/DDBJ databases">
        <title>The comparative genomics of Bifidobacterium callitrichos reflects dietary carbohydrate utilization within the common marmoset gut.</title>
        <authorList>
            <person name="Rani A."/>
        </authorList>
    </citation>
    <scope>NUCLEOTIDE SEQUENCE [LARGE SCALE GENOMIC DNA]</scope>
    <source>
        <strain evidence="3 4">UMA51805</strain>
    </source>
</reference>
<evidence type="ECO:0000256" key="2">
    <source>
        <dbReference type="SAM" id="MobiDB-lite"/>
    </source>
</evidence>
<sequence length="392" mass="44693">MIANPEMVKLQEAHMTHSISKDVAVAEERRRYGLVSKISSMVSMPYRSRHLTRIVRRNGTLTVSIQSSTDEVASGIYPRKFEIFLLQMITTGDPSWSKDTLTLHLGGSFRQFMRSIGSTIGGRQAKNLRTQMERLWKSTISISDEGDPEYTRGVQFVVARTMSAYWGLRDDAETLDQSWVQFSPEYIAMITRKVVPVDLDIVAKINSPLALDIYWWAARRLYVGGGPAVVTWDQLRDQFGSDAELMKRFRQTFRAGISEVQKYWTDLTVRYGDGKVILSASSHVVPTKEERREERRMCQEAKAIAAEVKRKVEIERKRKALFDAIAEENVKRAMEESKRQPRVRTTVSHFVGSPNYDPHAVAAENRRLLDTDRQKTPKNGDTAGLEVGNDEE</sequence>
<evidence type="ECO:0000313" key="3">
    <source>
        <dbReference type="EMBL" id="PST45465.1"/>
    </source>
</evidence>
<organism evidence="3 4">
    <name type="scientific">Bifidobacterium callitrichos</name>
    <dbReference type="NCBI Taxonomy" id="762209"/>
    <lineage>
        <taxon>Bacteria</taxon>
        <taxon>Bacillati</taxon>
        <taxon>Actinomycetota</taxon>
        <taxon>Actinomycetes</taxon>
        <taxon>Bifidobacteriales</taxon>
        <taxon>Bifidobacteriaceae</taxon>
        <taxon>Bifidobacterium</taxon>
    </lineage>
</organism>
<comment type="caution">
    <text evidence="3">The sequence shown here is derived from an EMBL/GenBank/DDBJ whole genome shotgun (WGS) entry which is preliminary data.</text>
</comment>
<feature type="region of interest" description="Disordered" evidence="2">
    <location>
        <begin position="333"/>
        <end position="392"/>
    </location>
</feature>
<protein>
    <recommendedName>
        <fullName evidence="5">Plasmid replication protein</fullName>
    </recommendedName>
</protein>
<feature type="coiled-coil region" evidence="1">
    <location>
        <begin position="291"/>
        <end position="318"/>
    </location>
</feature>
<name>A0A2T3G7J5_9BIFI</name>
<evidence type="ECO:0000313" key="4">
    <source>
        <dbReference type="Proteomes" id="UP000240228"/>
    </source>
</evidence>
<keyword evidence="4" id="KW-1185">Reference proteome</keyword>
<evidence type="ECO:0008006" key="5">
    <source>
        <dbReference type="Google" id="ProtNLM"/>
    </source>
</evidence>
<gene>
    <name evidence="3" type="ORF">CPA40_10890</name>
</gene>